<name>A0ABD3RQP3_9LAMI</name>
<accession>A0ABD3RQP3</accession>
<feature type="compositionally biased region" description="Low complexity" evidence="2">
    <location>
        <begin position="1"/>
        <end position="16"/>
    </location>
</feature>
<comment type="caution">
    <text evidence="5">The sequence shown here is derived from an EMBL/GenBank/DDBJ whole genome shotgun (WGS) entry which is preliminary data.</text>
</comment>
<evidence type="ECO:0000256" key="2">
    <source>
        <dbReference type="SAM" id="MobiDB-lite"/>
    </source>
</evidence>
<dbReference type="EMBL" id="JBJXBP010000008">
    <property type="protein sequence ID" value="KAL3812996.1"/>
    <property type="molecule type" value="Genomic_DNA"/>
</dbReference>
<dbReference type="Proteomes" id="UP001634393">
    <property type="component" value="Unassembled WGS sequence"/>
</dbReference>
<dbReference type="InterPro" id="IPR008598">
    <property type="entry name" value="Di19_Zn-bd"/>
</dbReference>
<dbReference type="Pfam" id="PF05605">
    <property type="entry name" value="zf-Di19"/>
    <property type="match status" value="1"/>
</dbReference>
<sequence>MDSDSWTRISSSYSRRYQSRPDVNNGEEYEREEELRPEFLCPFCAEEFDMLGLCCHIDEEHTIESKNGVCPVCVKKVGSDLVRHLTTQHGRGSNFSLSALRKELREGNLESFLGGSSTLVSSSHTEPDPLLTSFIYNPSVVDEPHIIQPLSSIEDRSIEKCSVEDLTERVEREAPLSDEDLKEKAKKCEFVQGLLLSTFLDDNL</sequence>
<gene>
    <name evidence="5" type="ORF">ACJIZ3_014264</name>
</gene>
<dbReference type="AlphaFoldDB" id="A0ABD3RQP3"/>
<evidence type="ECO:0000259" key="3">
    <source>
        <dbReference type="Pfam" id="PF05605"/>
    </source>
</evidence>
<dbReference type="PANTHER" id="PTHR31875:SF36">
    <property type="entry name" value="PROTEIN DEHYDRATION-INDUCED 19 HOMOLOG 4-LIKE"/>
    <property type="match status" value="1"/>
</dbReference>
<proteinExistence type="inferred from homology"/>
<feature type="region of interest" description="Disordered" evidence="2">
    <location>
        <begin position="1"/>
        <end position="31"/>
    </location>
</feature>
<keyword evidence="6" id="KW-1185">Reference proteome</keyword>
<dbReference type="InterPro" id="IPR027935">
    <property type="entry name" value="Di19_C"/>
</dbReference>
<protein>
    <submittedName>
        <fullName evidence="5">Uncharacterized protein</fullName>
    </submittedName>
</protein>
<feature type="domain" description="Di19 C-terminal" evidence="4">
    <location>
        <begin position="97"/>
        <end position="198"/>
    </location>
</feature>
<dbReference type="InterPro" id="IPR033347">
    <property type="entry name" value="Di19"/>
</dbReference>
<evidence type="ECO:0000256" key="1">
    <source>
        <dbReference type="ARBA" id="ARBA00007109"/>
    </source>
</evidence>
<organism evidence="5 6">
    <name type="scientific">Penstemon smallii</name>
    <dbReference type="NCBI Taxonomy" id="265156"/>
    <lineage>
        <taxon>Eukaryota</taxon>
        <taxon>Viridiplantae</taxon>
        <taxon>Streptophyta</taxon>
        <taxon>Embryophyta</taxon>
        <taxon>Tracheophyta</taxon>
        <taxon>Spermatophyta</taxon>
        <taxon>Magnoliopsida</taxon>
        <taxon>eudicotyledons</taxon>
        <taxon>Gunneridae</taxon>
        <taxon>Pentapetalae</taxon>
        <taxon>asterids</taxon>
        <taxon>lamiids</taxon>
        <taxon>Lamiales</taxon>
        <taxon>Plantaginaceae</taxon>
        <taxon>Cheloneae</taxon>
        <taxon>Penstemon</taxon>
    </lineage>
</organism>
<evidence type="ECO:0000313" key="5">
    <source>
        <dbReference type="EMBL" id="KAL3812996.1"/>
    </source>
</evidence>
<evidence type="ECO:0000259" key="4">
    <source>
        <dbReference type="Pfam" id="PF14571"/>
    </source>
</evidence>
<dbReference type="PANTHER" id="PTHR31875">
    <property type="entry name" value="PROTEIN DEHYDRATION-INDUCED 19"/>
    <property type="match status" value="1"/>
</dbReference>
<dbReference type="Pfam" id="PF14571">
    <property type="entry name" value="Di19_C"/>
    <property type="match status" value="1"/>
</dbReference>
<reference evidence="5 6" key="1">
    <citation type="submission" date="2024-12" db="EMBL/GenBank/DDBJ databases">
        <title>The unique morphological basis and parallel evolutionary history of personate flowers in Penstemon.</title>
        <authorList>
            <person name="Depatie T.H."/>
            <person name="Wessinger C.A."/>
        </authorList>
    </citation>
    <scope>NUCLEOTIDE SEQUENCE [LARGE SCALE GENOMIC DNA]</scope>
    <source>
        <strain evidence="5">WTNN_2</strain>
        <tissue evidence="5">Leaf</tissue>
    </source>
</reference>
<evidence type="ECO:0000313" key="6">
    <source>
        <dbReference type="Proteomes" id="UP001634393"/>
    </source>
</evidence>
<feature type="domain" description="Di19 zinc-binding" evidence="3">
    <location>
        <begin position="38"/>
        <end position="90"/>
    </location>
</feature>
<comment type="similarity">
    <text evidence="1">Belongs to the Di19 family.</text>
</comment>